<dbReference type="PANTHER" id="PTHR47197">
    <property type="entry name" value="PROTEIN NIRF"/>
    <property type="match status" value="1"/>
</dbReference>
<keyword evidence="2" id="KW-1185">Reference proteome</keyword>
<organism evidence="1 2">
    <name type="scientific">Actinopolymorpha rutila</name>
    <dbReference type="NCBI Taxonomy" id="446787"/>
    <lineage>
        <taxon>Bacteria</taxon>
        <taxon>Bacillati</taxon>
        <taxon>Actinomycetota</taxon>
        <taxon>Actinomycetes</taxon>
        <taxon>Propionibacteriales</taxon>
        <taxon>Actinopolymorphaceae</taxon>
        <taxon>Actinopolymorpha</taxon>
    </lineage>
</organism>
<dbReference type="InterPro" id="IPR011047">
    <property type="entry name" value="Quinoprotein_ADH-like_sf"/>
</dbReference>
<dbReference type="AlphaFoldDB" id="A0A852ZK99"/>
<dbReference type="Gene3D" id="2.130.10.10">
    <property type="entry name" value="YVTN repeat-like/Quinoprotein amine dehydrogenase"/>
    <property type="match status" value="1"/>
</dbReference>
<proteinExistence type="predicted"/>
<dbReference type="PANTHER" id="PTHR47197:SF3">
    <property type="entry name" value="DIHYDRO-HEME D1 DEHYDROGENASE"/>
    <property type="match status" value="1"/>
</dbReference>
<accession>A0A852ZK99</accession>
<comment type="caution">
    <text evidence="1">The sequence shown here is derived from an EMBL/GenBank/DDBJ whole genome shotgun (WGS) entry which is preliminary data.</text>
</comment>
<dbReference type="PROSITE" id="PS51318">
    <property type="entry name" value="TAT"/>
    <property type="match status" value="1"/>
</dbReference>
<dbReference type="InterPro" id="IPR011044">
    <property type="entry name" value="Quino_amine_DH_bsu"/>
</dbReference>
<dbReference type="Proteomes" id="UP000579605">
    <property type="component" value="Unassembled WGS sequence"/>
</dbReference>
<dbReference type="InterPro" id="IPR015943">
    <property type="entry name" value="WD40/YVTN_repeat-like_dom_sf"/>
</dbReference>
<evidence type="ECO:0000313" key="1">
    <source>
        <dbReference type="EMBL" id="NYH92032.1"/>
    </source>
</evidence>
<evidence type="ECO:0000313" key="2">
    <source>
        <dbReference type="Proteomes" id="UP000579605"/>
    </source>
</evidence>
<protein>
    <submittedName>
        <fullName evidence="1">Outer membrane protein assembly factor BamB</fullName>
    </submittedName>
</protein>
<name>A0A852ZK99_9ACTN</name>
<sequence>MTTPERDNDGISRRRLLGAAGAAGVGAVAATLPVGAATAHAAGGTRATSEAAQEAAPTITDLGPAVLGAPIVGATVAGDRGFVVTRGLEPPILAEYDLNTGKVVANHELTTGLGGWGMVAVDGSVYAGMYSVADIHRLNLATGIVERLGRLGNEQFAFDLTASPSGKVYAGTFPGGKVYEIDPTTGTGSPVIRDLRQAVPGLQYVRCVAVGPDGTVYAGTGTSARLVAIDPVSGARTDILPASLHGESFVYDVAVSADHVVAGTEPHGQLVVIDRADPTQNTAVTTGERTIDAITIDGNTAYFTARPSGALYAYRLDTGELTRLAVPVAAEETRGVFVRDGVVHGASGAGLWWTYDAANGGKVNVVDLVDVGLRTGPEPPQSVSYAGGSGQVLVGGNFGLQVRDLARRTSRRVRVDGEAKSMTPVRDRTAMAIYPGALVDAYDHRSANVVRIGEIGGLANRPRSMRLHPPGRLLLIGVRNEYGIPGGALAIVDVRSGAIDRYDNLAAGQGVAAVASHRDVAYLGTEISVDGAPPVAKEAVLAGFDLTTRRVVWTWTAVPGATGYVSLVHHHGLLYGVTAQGALLVADPVTRTVVGSGRIPAGRHGYLAVRAGAVLAVTSEVLARVNPDATTTTLVSGLAGDWYNEPQLAVDEDSGDVFTVRGRNLVRIHLPS</sequence>
<dbReference type="SUPFAM" id="SSF50998">
    <property type="entry name" value="Quinoprotein alcohol dehydrogenase-like"/>
    <property type="match status" value="1"/>
</dbReference>
<dbReference type="RefSeq" id="WP_179789502.1">
    <property type="nucleotide sequence ID" value="NZ_BAAARR010000001.1"/>
</dbReference>
<dbReference type="InterPro" id="IPR006311">
    <property type="entry name" value="TAT_signal"/>
</dbReference>
<reference evidence="1 2" key="1">
    <citation type="submission" date="2020-07" db="EMBL/GenBank/DDBJ databases">
        <title>Sequencing the genomes of 1000 actinobacteria strains.</title>
        <authorList>
            <person name="Klenk H.-P."/>
        </authorList>
    </citation>
    <scope>NUCLEOTIDE SEQUENCE [LARGE SCALE GENOMIC DNA]</scope>
    <source>
        <strain evidence="1 2">DSM 18448</strain>
    </source>
</reference>
<dbReference type="InterPro" id="IPR051200">
    <property type="entry name" value="Host-pathogen_enzymatic-act"/>
</dbReference>
<dbReference type="SUPFAM" id="SSF50969">
    <property type="entry name" value="YVTN repeat-like/Quinoprotein amine dehydrogenase"/>
    <property type="match status" value="1"/>
</dbReference>
<gene>
    <name evidence="1" type="ORF">F4554_004670</name>
</gene>
<dbReference type="EMBL" id="JACBZH010000001">
    <property type="protein sequence ID" value="NYH92032.1"/>
    <property type="molecule type" value="Genomic_DNA"/>
</dbReference>